<evidence type="ECO:0000259" key="11">
    <source>
        <dbReference type="Pfam" id="PF03725"/>
    </source>
</evidence>
<evidence type="ECO:0000256" key="3">
    <source>
        <dbReference type="ARBA" id="ARBA00006678"/>
    </source>
</evidence>
<dbReference type="InterPro" id="IPR036345">
    <property type="entry name" value="ExoRNase_PH_dom2_sf"/>
</dbReference>
<dbReference type="STRING" id="133381.A0A2T9YB91"/>
<comment type="caution">
    <text evidence="12">The sequence shown here is derived from an EMBL/GenBank/DDBJ whole genome shotgun (WGS) entry which is preliminary data.</text>
</comment>
<dbReference type="InterPro" id="IPR020568">
    <property type="entry name" value="Ribosomal_Su5_D2-typ_SF"/>
</dbReference>
<dbReference type="GO" id="GO:0003723">
    <property type="term" value="F:RNA binding"/>
    <property type="evidence" value="ECO:0007669"/>
    <property type="project" value="UniProtKB-KW"/>
</dbReference>
<keyword evidence="6" id="KW-0271">Exosome</keyword>
<evidence type="ECO:0000256" key="6">
    <source>
        <dbReference type="ARBA" id="ARBA00022835"/>
    </source>
</evidence>
<dbReference type="Pfam" id="PF03725">
    <property type="entry name" value="RNase_PH_C"/>
    <property type="match status" value="1"/>
</dbReference>
<feature type="domain" description="Exoribonuclease phosphorolytic" evidence="11">
    <location>
        <begin position="190"/>
        <end position="238"/>
    </location>
</feature>
<feature type="compositionally biased region" description="Polar residues" evidence="9">
    <location>
        <begin position="1"/>
        <end position="12"/>
    </location>
</feature>
<dbReference type="GO" id="GO:0071028">
    <property type="term" value="P:nuclear mRNA surveillance"/>
    <property type="evidence" value="ECO:0007669"/>
    <property type="project" value="TreeGrafter"/>
</dbReference>
<keyword evidence="13" id="KW-1185">Reference proteome</keyword>
<organism evidence="12 13">
    <name type="scientific">Smittium megazygosporum</name>
    <dbReference type="NCBI Taxonomy" id="133381"/>
    <lineage>
        <taxon>Eukaryota</taxon>
        <taxon>Fungi</taxon>
        <taxon>Fungi incertae sedis</taxon>
        <taxon>Zoopagomycota</taxon>
        <taxon>Kickxellomycotina</taxon>
        <taxon>Harpellomycetes</taxon>
        <taxon>Harpellales</taxon>
        <taxon>Legeriomycetaceae</taxon>
        <taxon>Smittium</taxon>
    </lineage>
</organism>
<feature type="region of interest" description="Disordered" evidence="9">
    <location>
        <begin position="1"/>
        <end position="21"/>
    </location>
</feature>
<protein>
    <submittedName>
        <fullName evidence="12">Uncharacterized protein</fullName>
    </submittedName>
</protein>
<evidence type="ECO:0000256" key="1">
    <source>
        <dbReference type="ARBA" id="ARBA00004123"/>
    </source>
</evidence>
<keyword evidence="4" id="KW-0963">Cytoplasm</keyword>
<comment type="subcellular location">
    <subcellularLocation>
        <location evidence="2">Cytoplasm</location>
    </subcellularLocation>
    <subcellularLocation>
        <location evidence="1">Nucleus</location>
    </subcellularLocation>
</comment>
<evidence type="ECO:0000313" key="13">
    <source>
        <dbReference type="Proteomes" id="UP000245609"/>
    </source>
</evidence>
<feature type="domain" description="Exoribonuclease phosphorolytic" evidence="10">
    <location>
        <begin position="61"/>
        <end position="186"/>
    </location>
</feature>
<dbReference type="GO" id="GO:0034475">
    <property type="term" value="P:U4 snRNA 3'-end processing"/>
    <property type="evidence" value="ECO:0007669"/>
    <property type="project" value="TreeGrafter"/>
</dbReference>
<dbReference type="SUPFAM" id="SSF55666">
    <property type="entry name" value="Ribonuclease PH domain 2-like"/>
    <property type="match status" value="1"/>
</dbReference>
<dbReference type="SUPFAM" id="SSF54211">
    <property type="entry name" value="Ribosomal protein S5 domain 2-like"/>
    <property type="match status" value="1"/>
</dbReference>
<evidence type="ECO:0000313" key="12">
    <source>
        <dbReference type="EMBL" id="PVU89612.1"/>
    </source>
</evidence>
<gene>
    <name evidence="12" type="ORF">BB560_006284</name>
</gene>
<dbReference type="CDD" id="cd11371">
    <property type="entry name" value="RNase_PH_MTR3"/>
    <property type="match status" value="1"/>
</dbReference>
<evidence type="ECO:0000256" key="2">
    <source>
        <dbReference type="ARBA" id="ARBA00004496"/>
    </source>
</evidence>
<name>A0A2T9YB91_9FUNG</name>
<evidence type="ECO:0000256" key="8">
    <source>
        <dbReference type="ARBA" id="ARBA00023242"/>
    </source>
</evidence>
<sequence length="266" mass="28907">LQHKSLLSTSPHPMSGYAGLDRRLVNGPEKSVPPLFDEPLISNSNALFEKRASERDISIPRPLFIKTDLIDNASGSAYLEQGKIKVSCAVYGPRAIRKAGTVVSSTHGTLDCEFSFSSFSSSWRTDYEEKEVSQTLVQALGPSICFHTFPKLAVDVFVSVIESDGKSATISTAIKCASIALVNASIDLYDMVSSVSANLFGHTWVIDCTQEEEDNSDASVLVSYMPSSQEITHIIQSGKGINTCVSSSSKQYQSMAKFLKFENPSN</sequence>
<dbReference type="EMBL" id="MBFS01003032">
    <property type="protein sequence ID" value="PVU89612.1"/>
    <property type="molecule type" value="Genomic_DNA"/>
</dbReference>
<keyword evidence="5" id="KW-0698">rRNA processing</keyword>
<dbReference type="InterPro" id="IPR050080">
    <property type="entry name" value="RNase_PH"/>
</dbReference>
<reference evidence="12 13" key="1">
    <citation type="journal article" date="2018" name="MBio">
        <title>Comparative Genomics Reveals the Core Gene Toolbox for the Fungus-Insect Symbiosis.</title>
        <authorList>
            <person name="Wang Y."/>
            <person name="Stata M."/>
            <person name="Wang W."/>
            <person name="Stajich J.E."/>
            <person name="White M.M."/>
            <person name="Moncalvo J.M."/>
        </authorList>
    </citation>
    <scope>NUCLEOTIDE SEQUENCE [LARGE SCALE GENOMIC DNA]</scope>
    <source>
        <strain evidence="12 13">SC-DP-2</strain>
    </source>
</reference>
<dbReference type="GO" id="GO:0005730">
    <property type="term" value="C:nucleolus"/>
    <property type="evidence" value="ECO:0007669"/>
    <property type="project" value="TreeGrafter"/>
</dbReference>
<dbReference type="InterPro" id="IPR001247">
    <property type="entry name" value="ExoRNase_PH_dom1"/>
</dbReference>
<dbReference type="Gene3D" id="3.30.230.70">
    <property type="entry name" value="GHMP Kinase, N-terminal domain"/>
    <property type="match status" value="1"/>
</dbReference>
<evidence type="ECO:0000256" key="4">
    <source>
        <dbReference type="ARBA" id="ARBA00022490"/>
    </source>
</evidence>
<dbReference type="InterPro" id="IPR027408">
    <property type="entry name" value="PNPase/RNase_PH_dom_sf"/>
</dbReference>
<dbReference type="GO" id="GO:0071051">
    <property type="term" value="P:poly(A)-dependent snoRNA 3'-end processing"/>
    <property type="evidence" value="ECO:0007669"/>
    <property type="project" value="TreeGrafter"/>
</dbReference>
<keyword evidence="8" id="KW-0539">Nucleus</keyword>
<dbReference type="Proteomes" id="UP000245609">
    <property type="component" value="Unassembled WGS sequence"/>
</dbReference>
<dbReference type="GO" id="GO:0000177">
    <property type="term" value="C:cytoplasmic exosome (RNase complex)"/>
    <property type="evidence" value="ECO:0007669"/>
    <property type="project" value="TreeGrafter"/>
</dbReference>
<dbReference type="PANTHER" id="PTHR11953:SF2">
    <property type="entry name" value="EXOSOME COMPLEX COMPONENT MTR3"/>
    <property type="match status" value="1"/>
</dbReference>
<dbReference type="GO" id="GO:0016075">
    <property type="term" value="P:rRNA catabolic process"/>
    <property type="evidence" value="ECO:0007669"/>
    <property type="project" value="TreeGrafter"/>
</dbReference>
<dbReference type="Pfam" id="PF01138">
    <property type="entry name" value="RNase_PH"/>
    <property type="match status" value="1"/>
</dbReference>
<dbReference type="AlphaFoldDB" id="A0A2T9YB91"/>
<dbReference type="OrthoDB" id="2504340at2759"/>
<dbReference type="PANTHER" id="PTHR11953">
    <property type="entry name" value="EXOSOME COMPLEX COMPONENT"/>
    <property type="match status" value="1"/>
</dbReference>
<keyword evidence="7" id="KW-0694">RNA-binding</keyword>
<accession>A0A2T9YB91</accession>
<dbReference type="GO" id="GO:0006364">
    <property type="term" value="P:rRNA processing"/>
    <property type="evidence" value="ECO:0007669"/>
    <property type="project" value="UniProtKB-KW"/>
</dbReference>
<evidence type="ECO:0000259" key="10">
    <source>
        <dbReference type="Pfam" id="PF01138"/>
    </source>
</evidence>
<proteinExistence type="inferred from homology"/>
<dbReference type="InterPro" id="IPR015847">
    <property type="entry name" value="ExoRNase_PH_dom2"/>
</dbReference>
<feature type="non-terminal residue" evidence="12">
    <location>
        <position position="1"/>
    </location>
</feature>
<comment type="similarity">
    <text evidence="3">Belongs to the RNase PH family.</text>
</comment>
<dbReference type="GO" id="GO:0000176">
    <property type="term" value="C:nuclear exosome (RNase complex)"/>
    <property type="evidence" value="ECO:0007669"/>
    <property type="project" value="UniProtKB-ARBA"/>
</dbReference>
<evidence type="ECO:0000256" key="9">
    <source>
        <dbReference type="SAM" id="MobiDB-lite"/>
    </source>
</evidence>
<evidence type="ECO:0000256" key="5">
    <source>
        <dbReference type="ARBA" id="ARBA00022552"/>
    </source>
</evidence>
<evidence type="ECO:0000256" key="7">
    <source>
        <dbReference type="ARBA" id="ARBA00022884"/>
    </source>
</evidence>